<evidence type="ECO:0000313" key="3">
    <source>
        <dbReference type="Proteomes" id="UP001213000"/>
    </source>
</evidence>
<dbReference type="Proteomes" id="UP001213000">
    <property type="component" value="Unassembled WGS sequence"/>
</dbReference>
<proteinExistence type="predicted"/>
<evidence type="ECO:0000313" key="2">
    <source>
        <dbReference type="EMBL" id="KAJ3564820.1"/>
    </source>
</evidence>
<protein>
    <submittedName>
        <fullName evidence="2">Uncharacterized protein</fullName>
    </submittedName>
</protein>
<sequence>MLTDSFQSSPVTNLPSEILIAICTINAQLSLWESFVQDFDAFDIKRQRDHIRDTINASHTLHSKIPQKSCPAWNTSIYADVSSASGGVPHFLAVGEGLSSLILEKISLTEQEMVVVLRELPRLRYLVLNRVFRARNSSIPPLQSNTPLHLGVEEFRLVDDYASRATKFLNHVTFSMALSIFSLELCFKSIESMQNPVLESPLVQQLASILSAMSLCGPLLSLEISCRRGVTFSPSPIAYSLYIPDEMGATRGYPFLTPCFHAQFTPCRGEGWDSRSPEFHTYDTAPGDWKTFINSFHSALGNLGAYARVHSLAISSYTDETENVLLRQALNHVQEVVVLNEVSLPLWDFLCNTNSLSESLDSGCIFPNLAELRFAQLDITLVHDSDDDEVISSESSRSDMNSGDSDGEVEDELTGAAWLSQPLDFEWCAAEEAEGSLDGPPTYHMVDRDGNILAERDEVPFIYEPGKSDYGDEIDTFHVEDLEEFCRQHPKLQVVVFPDLDEALLEELRTILQPLGVRVTNS</sequence>
<feature type="region of interest" description="Disordered" evidence="1">
    <location>
        <begin position="388"/>
        <end position="409"/>
    </location>
</feature>
<reference evidence="2" key="1">
    <citation type="submission" date="2022-07" db="EMBL/GenBank/DDBJ databases">
        <title>Genome Sequence of Leucocoprinus birnbaumii.</title>
        <authorList>
            <person name="Buettner E."/>
        </authorList>
    </citation>
    <scope>NUCLEOTIDE SEQUENCE</scope>
    <source>
        <strain evidence="2">VT141</strain>
    </source>
</reference>
<name>A0AAD5VN23_9AGAR</name>
<dbReference type="AlphaFoldDB" id="A0AAD5VN23"/>
<evidence type="ECO:0000256" key="1">
    <source>
        <dbReference type="SAM" id="MobiDB-lite"/>
    </source>
</evidence>
<accession>A0AAD5VN23</accession>
<dbReference type="EMBL" id="JANIEX010000626">
    <property type="protein sequence ID" value="KAJ3564820.1"/>
    <property type="molecule type" value="Genomic_DNA"/>
</dbReference>
<organism evidence="2 3">
    <name type="scientific">Leucocoprinus birnbaumii</name>
    <dbReference type="NCBI Taxonomy" id="56174"/>
    <lineage>
        <taxon>Eukaryota</taxon>
        <taxon>Fungi</taxon>
        <taxon>Dikarya</taxon>
        <taxon>Basidiomycota</taxon>
        <taxon>Agaricomycotina</taxon>
        <taxon>Agaricomycetes</taxon>
        <taxon>Agaricomycetidae</taxon>
        <taxon>Agaricales</taxon>
        <taxon>Agaricineae</taxon>
        <taxon>Agaricaceae</taxon>
        <taxon>Leucocoprinus</taxon>
    </lineage>
</organism>
<gene>
    <name evidence="2" type="ORF">NP233_g8038</name>
</gene>
<comment type="caution">
    <text evidence="2">The sequence shown here is derived from an EMBL/GenBank/DDBJ whole genome shotgun (WGS) entry which is preliminary data.</text>
</comment>
<keyword evidence="3" id="KW-1185">Reference proteome</keyword>